<evidence type="ECO:0000313" key="1">
    <source>
        <dbReference type="EMBL" id="NNF08183.1"/>
    </source>
</evidence>
<reference evidence="1 2" key="1">
    <citation type="submission" date="2020-03" db="EMBL/GenBank/DDBJ databases">
        <title>Metabolic flexibility allows generalist bacteria to become dominant in a frequently disturbed ecosystem.</title>
        <authorList>
            <person name="Chen Y.-J."/>
            <person name="Leung P.M."/>
            <person name="Bay S.K."/>
            <person name="Hugenholtz P."/>
            <person name="Kessler A.J."/>
            <person name="Shelley G."/>
            <person name="Waite D.W."/>
            <person name="Cook P.L."/>
            <person name="Greening C."/>
        </authorList>
    </citation>
    <scope>NUCLEOTIDE SEQUENCE [LARGE SCALE GENOMIC DNA]</scope>
    <source>
        <strain evidence="1">SS_bin_28</strain>
    </source>
</reference>
<organism evidence="1 2">
    <name type="scientific">Eiseniibacteriota bacterium</name>
    <dbReference type="NCBI Taxonomy" id="2212470"/>
    <lineage>
        <taxon>Bacteria</taxon>
        <taxon>Candidatus Eiseniibacteriota</taxon>
    </lineage>
</organism>
<dbReference type="EMBL" id="JABDJR010000625">
    <property type="protein sequence ID" value="NNF08183.1"/>
    <property type="molecule type" value="Genomic_DNA"/>
</dbReference>
<gene>
    <name evidence="1" type="ORF">HKN21_15570</name>
</gene>
<name>A0A7Y2H3W7_UNCEI</name>
<accession>A0A7Y2H3W7</accession>
<protein>
    <submittedName>
        <fullName evidence="1">Uncharacterized protein</fullName>
    </submittedName>
</protein>
<proteinExistence type="predicted"/>
<sequence>MIDNTLFHETCGIVNSRVRLTVGKAGLKEQPVGETAKFRVPVEIQFPLGPCQGHECTVTVSRQWVALVEKYFGSRFVATFVRRIVQAKLTEDIHNHRPAQARIHIGLRTRVPSDLGFKNPLLITLEP</sequence>
<evidence type="ECO:0000313" key="2">
    <source>
        <dbReference type="Proteomes" id="UP000547674"/>
    </source>
</evidence>
<dbReference type="Proteomes" id="UP000547674">
    <property type="component" value="Unassembled WGS sequence"/>
</dbReference>
<dbReference type="AlphaFoldDB" id="A0A7Y2H3W7"/>
<comment type="caution">
    <text evidence="1">The sequence shown here is derived from an EMBL/GenBank/DDBJ whole genome shotgun (WGS) entry which is preliminary data.</text>
</comment>